<feature type="transmembrane region" description="Helical" evidence="2">
    <location>
        <begin position="361"/>
        <end position="380"/>
    </location>
</feature>
<keyword evidence="2" id="KW-1133">Transmembrane helix</keyword>
<dbReference type="PROSITE" id="PS50850">
    <property type="entry name" value="MFS"/>
    <property type="match status" value="1"/>
</dbReference>
<dbReference type="Pfam" id="PF07690">
    <property type="entry name" value="MFS_1"/>
    <property type="match status" value="1"/>
</dbReference>
<evidence type="ECO:0000313" key="4">
    <source>
        <dbReference type="EMBL" id="CAH1104778.1"/>
    </source>
</evidence>
<dbReference type="InterPro" id="IPR020846">
    <property type="entry name" value="MFS_dom"/>
</dbReference>
<dbReference type="GO" id="GO:0008028">
    <property type="term" value="F:monocarboxylic acid transmembrane transporter activity"/>
    <property type="evidence" value="ECO:0007669"/>
    <property type="project" value="TreeGrafter"/>
</dbReference>
<feature type="transmembrane region" description="Helical" evidence="2">
    <location>
        <begin position="66"/>
        <end position="88"/>
    </location>
</feature>
<dbReference type="GO" id="GO:0016020">
    <property type="term" value="C:membrane"/>
    <property type="evidence" value="ECO:0007669"/>
    <property type="project" value="UniProtKB-SubCell"/>
</dbReference>
<sequence>KNFTEKSPHQKKDYEEAVPTPPDGGYGWVIVFASFICNMMVDGITYCAGIFLPALIAYYHESQAKVAWVGSILAGVTMCLGPLVSAVANKYGCRVSCMSGAVISGACFALSVFSPNVEMLMLIYGVGGGIGFGLMYVPAVVCVGYYFESRRSLATGIAVCGSGVGTILFAPVGKWLLEQYGWKGANLALAALCFSCTLMGFLMKPIEYKKEEKIVTMIYQNGKAPINCDLAKSYTSLADVSASRHSLTSNKSKRSQVLPPLSRQDVLYTGSIANLKEFQSQKSLHDFRQSMVSIPKDKTRYGGKPLTGISKVLNAFLDLELMKDPVFLTIAFSNIIGFMGLYVPFVYIVEAATLDGIHSSRSSLLISFIGITNTVGRIICGLIADFPSVNTLLVNNICLLIMALTVGAVAFCHDYISYSIVACVYGTSMAGFISLTSILLVEFLGLEKLTSAFGNLILFRGTGALLGPPLAGIIISATGSYKICFLVASGFFVISTALSFSVPYVQKYKLKTLKMVEIDDTLTPVNLEKNNQTA</sequence>
<organism evidence="4 5">
    <name type="scientific">Psylliodes chrysocephalus</name>
    <dbReference type="NCBI Taxonomy" id="3402493"/>
    <lineage>
        <taxon>Eukaryota</taxon>
        <taxon>Metazoa</taxon>
        <taxon>Ecdysozoa</taxon>
        <taxon>Arthropoda</taxon>
        <taxon>Hexapoda</taxon>
        <taxon>Insecta</taxon>
        <taxon>Pterygota</taxon>
        <taxon>Neoptera</taxon>
        <taxon>Endopterygota</taxon>
        <taxon>Coleoptera</taxon>
        <taxon>Polyphaga</taxon>
        <taxon>Cucujiformia</taxon>
        <taxon>Chrysomeloidea</taxon>
        <taxon>Chrysomelidae</taxon>
        <taxon>Galerucinae</taxon>
        <taxon>Alticini</taxon>
        <taxon>Psylliodes</taxon>
    </lineage>
</organism>
<evidence type="ECO:0000256" key="1">
    <source>
        <dbReference type="ARBA" id="ARBA00004141"/>
    </source>
</evidence>
<feature type="transmembrane region" description="Helical" evidence="2">
    <location>
        <begin position="457"/>
        <end position="477"/>
    </location>
</feature>
<feature type="transmembrane region" description="Helical" evidence="2">
    <location>
        <begin position="392"/>
        <end position="411"/>
    </location>
</feature>
<feature type="transmembrane region" description="Helical" evidence="2">
    <location>
        <begin position="95"/>
        <end position="113"/>
    </location>
</feature>
<dbReference type="CDD" id="cd17352">
    <property type="entry name" value="MFS_MCT_SLC16"/>
    <property type="match status" value="1"/>
</dbReference>
<protein>
    <recommendedName>
        <fullName evidence="3">Major facilitator superfamily (MFS) profile domain-containing protein</fullName>
    </recommendedName>
</protein>
<feature type="non-terminal residue" evidence="4">
    <location>
        <position position="1"/>
    </location>
</feature>
<dbReference type="EMBL" id="OV651830">
    <property type="protein sequence ID" value="CAH1104778.1"/>
    <property type="molecule type" value="Genomic_DNA"/>
</dbReference>
<evidence type="ECO:0000259" key="3">
    <source>
        <dbReference type="PROSITE" id="PS50850"/>
    </source>
</evidence>
<dbReference type="InterPro" id="IPR011701">
    <property type="entry name" value="MFS"/>
</dbReference>
<comment type="subcellular location">
    <subcellularLocation>
        <location evidence="1">Membrane</location>
        <topology evidence="1">Multi-pass membrane protein</topology>
    </subcellularLocation>
</comment>
<dbReference type="InterPro" id="IPR050327">
    <property type="entry name" value="Proton-linked_MCT"/>
</dbReference>
<reference evidence="4" key="1">
    <citation type="submission" date="2022-01" db="EMBL/GenBank/DDBJ databases">
        <authorList>
            <person name="King R."/>
        </authorList>
    </citation>
    <scope>NUCLEOTIDE SEQUENCE</scope>
</reference>
<dbReference type="Proteomes" id="UP001153636">
    <property type="component" value="Chromosome 18"/>
</dbReference>
<evidence type="ECO:0000313" key="5">
    <source>
        <dbReference type="Proteomes" id="UP001153636"/>
    </source>
</evidence>
<keyword evidence="5" id="KW-1185">Reference proteome</keyword>
<dbReference type="InterPro" id="IPR036259">
    <property type="entry name" value="MFS_trans_sf"/>
</dbReference>
<dbReference type="PANTHER" id="PTHR11360">
    <property type="entry name" value="MONOCARBOXYLATE TRANSPORTER"/>
    <property type="match status" value="1"/>
</dbReference>
<gene>
    <name evidence="4" type="ORF">PSYICH_LOCUS5735</name>
</gene>
<feature type="transmembrane region" description="Helical" evidence="2">
    <location>
        <begin position="483"/>
        <end position="505"/>
    </location>
</feature>
<proteinExistence type="predicted"/>
<keyword evidence="2" id="KW-0812">Transmembrane</keyword>
<name>A0A9P0G9D8_9CUCU</name>
<feature type="transmembrane region" description="Helical" evidence="2">
    <location>
        <begin position="417"/>
        <end position="445"/>
    </location>
</feature>
<dbReference type="Gene3D" id="1.20.1250.20">
    <property type="entry name" value="MFS general substrate transporter like domains"/>
    <property type="match status" value="2"/>
</dbReference>
<feature type="domain" description="Major facilitator superfamily (MFS) profile" evidence="3">
    <location>
        <begin position="26"/>
        <end position="507"/>
    </location>
</feature>
<dbReference type="PANTHER" id="PTHR11360:SF286">
    <property type="entry name" value="GH22266P"/>
    <property type="match status" value="1"/>
</dbReference>
<evidence type="ECO:0000256" key="2">
    <source>
        <dbReference type="SAM" id="Phobius"/>
    </source>
</evidence>
<feature type="transmembrane region" description="Helical" evidence="2">
    <location>
        <begin position="184"/>
        <end position="203"/>
    </location>
</feature>
<dbReference type="AlphaFoldDB" id="A0A9P0G9D8"/>
<keyword evidence="2" id="KW-0472">Membrane</keyword>
<feature type="transmembrane region" description="Helical" evidence="2">
    <location>
        <begin position="153"/>
        <end position="172"/>
    </location>
</feature>
<feature type="transmembrane region" description="Helical" evidence="2">
    <location>
        <begin position="43"/>
        <end position="60"/>
    </location>
</feature>
<dbReference type="SUPFAM" id="SSF103473">
    <property type="entry name" value="MFS general substrate transporter"/>
    <property type="match status" value="1"/>
</dbReference>
<dbReference type="OrthoDB" id="2213137at2759"/>
<feature type="transmembrane region" description="Helical" evidence="2">
    <location>
        <begin position="119"/>
        <end position="146"/>
    </location>
</feature>
<accession>A0A9P0G9D8</accession>
<feature type="transmembrane region" description="Helical" evidence="2">
    <location>
        <begin position="326"/>
        <end position="349"/>
    </location>
</feature>